<evidence type="ECO:0000313" key="2">
    <source>
        <dbReference type="EMBL" id="MVA75874.1"/>
    </source>
</evidence>
<evidence type="ECO:0000313" key="3">
    <source>
        <dbReference type="Proteomes" id="UP000435304"/>
    </source>
</evidence>
<keyword evidence="3" id="KW-1185">Reference proteome</keyword>
<gene>
    <name evidence="2" type="ORF">GC722_07535</name>
</gene>
<keyword evidence="1" id="KW-0812">Transmembrane</keyword>
<organism evidence="2 3">
    <name type="scientific">Auraticoccus cholistanensis</name>
    <dbReference type="NCBI Taxonomy" id="2656650"/>
    <lineage>
        <taxon>Bacteria</taxon>
        <taxon>Bacillati</taxon>
        <taxon>Actinomycetota</taxon>
        <taxon>Actinomycetes</taxon>
        <taxon>Propionibacteriales</taxon>
        <taxon>Propionibacteriaceae</taxon>
        <taxon>Auraticoccus</taxon>
    </lineage>
</organism>
<protein>
    <submittedName>
        <fullName evidence="2">Uncharacterized protein</fullName>
    </submittedName>
</protein>
<feature type="transmembrane region" description="Helical" evidence="1">
    <location>
        <begin position="39"/>
        <end position="58"/>
    </location>
</feature>
<name>A0A6A9UWB7_9ACTN</name>
<dbReference type="EMBL" id="WPCU01000005">
    <property type="protein sequence ID" value="MVA75874.1"/>
    <property type="molecule type" value="Genomic_DNA"/>
</dbReference>
<dbReference type="Proteomes" id="UP000435304">
    <property type="component" value="Unassembled WGS sequence"/>
</dbReference>
<feature type="transmembrane region" description="Helical" evidence="1">
    <location>
        <begin position="102"/>
        <end position="125"/>
    </location>
</feature>
<comment type="caution">
    <text evidence="2">The sequence shown here is derived from an EMBL/GenBank/DDBJ whole genome shotgun (WGS) entry which is preliminary data.</text>
</comment>
<dbReference type="AlphaFoldDB" id="A0A6A9UWB7"/>
<sequence>MRTLSSLHWPLVVGLGALALVRPLVSIVEDQLGVGDPPAVPVVITLVVSAVWVAAVGLGRVARPVLTLVCVGLTYAVLSILLSGVLSPVLTGQLQGPLANPVAVVPVLAVNALWGLATGGLALLLQRARSDRGAGEHARS</sequence>
<evidence type="ECO:0000256" key="1">
    <source>
        <dbReference type="SAM" id="Phobius"/>
    </source>
</evidence>
<keyword evidence="1" id="KW-0472">Membrane</keyword>
<feature type="transmembrane region" description="Helical" evidence="1">
    <location>
        <begin position="65"/>
        <end position="90"/>
    </location>
</feature>
<accession>A0A6A9UWB7</accession>
<reference evidence="2 3" key="1">
    <citation type="submission" date="2019-12" db="EMBL/GenBank/DDBJ databases">
        <title>Auraticoccus cholistani sp. nov., an actinomycete isolated from soil of Cholistan desert.</title>
        <authorList>
            <person name="Cheema M.T."/>
        </authorList>
    </citation>
    <scope>NUCLEOTIDE SEQUENCE [LARGE SCALE GENOMIC DNA]</scope>
    <source>
        <strain evidence="2 3">F435</strain>
    </source>
</reference>
<keyword evidence="1" id="KW-1133">Transmembrane helix</keyword>
<proteinExistence type="predicted"/>